<dbReference type="STRING" id="53501.SAMN04488043_1192"/>
<keyword evidence="2" id="KW-1185">Reference proteome</keyword>
<sequence length="295" mass="34078">MKLAFVTMVWRDYWLLEKWVNHNTQYVEKRNLYVINHGGDPKVHEIAAGCNVIDIPRDEVPMDLTRRRWDLLGGLTNGLLAFYDRVICTDVDELIVYVGQLESLQAHLETSTADTVALSPIGLNLIPREEGNIEDGVLRAYPYAMLSAKYTKPCIVRDRVFYTIGGHGLQRGQFTIDPDLLLFHLHYVTPDYVDRMEERRQIVLQSREHNQALEQPKELGKRYWINWAKPHTIRDKEFGIYERASDMPVDQGFELAAEALRAAVRTSGKKVVVDHASMLETPYRITIPEQMRDLL</sequence>
<dbReference type="RefSeq" id="WP_058260915.1">
    <property type="nucleotide sequence ID" value="NZ_CP051181.1"/>
</dbReference>
<reference evidence="1 2" key="1">
    <citation type="submission" date="2015-09" db="EMBL/GenBank/DDBJ databases">
        <authorList>
            <consortium name="Swine Surveillance"/>
        </authorList>
    </citation>
    <scope>NUCLEOTIDE SEQUENCE [LARGE SCALE GENOMIC DNA]</scope>
    <source>
        <strain evidence="1 2">CECT 4357</strain>
    </source>
</reference>
<organism evidence="1 2">
    <name type="scientific">Thalassovita gelatinovora</name>
    <name type="common">Thalassobius gelatinovorus</name>
    <dbReference type="NCBI Taxonomy" id="53501"/>
    <lineage>
        <taxon>Bacteria</taxon>
        <taxon>Pseudomonadati</taxon>
        <taxon>Pseudomonadota</taxon>
        <taxon>Alphaproteobacteria</taxon>
        <taxon>Rhodobacterales</taxon>
        <taxon>Roseobacteraceae</taxon>
        <taxon>Thalassovita</taxon>
    </lineage>
</organism>
<accession>A0A0P1F3Z5</accession>
<dbReference type="Proteomes" id="UP000051587">
    <property type="component" value="Unassembled WGS sequence"/>
</dbReference>
<dbReference type="AlphaFoldDB" id="A0A0P1F3Z5"/>
<evidence type="ECO:0000313" key="1">
    <source>
        <dbReference type="EMBL" id="CUH62430.1"/>
    </source>
</evidence>
<gene>
    <name evidence="1" type="ORF">TG4357_00100</name>
</gene>
<proteinExistence type="predicted"/>
<evidence type="ECO:0000313" key="2">
    <source>
        <dbReference type="Proteomes" id="UP000051587"/>
    </source>
</evidence>
<dbReference type="EMBL" id="CYSA01000003">
    <property type="protein sequence ID" value="CUH62430.1"/>
    <property type="molecule type" value="Genomic_DNA"/>
</dbReference>
<dbReference type="OrthoDB" id="835336at2"/>
<name>A0A0P1F3Z5_THAGE</name>
<protein>
    <recommendedName>
        <fullName evidence="3">Glycosyl transferase family 2</fullName>
    </recommendedName>
</protein>
<evidence type="ECO:0008006" key="3">
    <source>
        <dbReference type="Google" id="ProtNLM"/>
    </source>
</evidence>